<dbReference type="PANTHER" id="PTHR12263">
    <property type="entry name" value="VACUOLAR ATP SYNTHASE SUBUNIT H"/>
    <property type="match status" value="1"/>
</dbReference>
<dbReference type="PANTHER" id="PTHR12263:SF0">
    <property type="entry name" value="V-TYPE PROTON ATPASE SUBUNIT"/>
    <property type="match status" value="1"/>
</dbReference>
<evidence type="ECO:0000256" key="8">
    <source>
        <dbReference type="ARBA" id="ARBA00023136"/>
    </source>
</evidence>
<evidence type="ECO:0000256" key="7">
    <source>
        <dbReference type="ARBA" id="ARBA00023065"/>
    </source>
</evidence>
<dbReference type="EMBL" id="OZ019905">
    <property type="protein sequence ID" value="CAK9200946.1"/>
    <property type="molecule type" value="Genomic_DNA"/>
</dbReference>
<evidence type="ECO:0000313" key="10">
    <source>
        <dbReference type="EMBL" id="CAK9200946.1"/>
    </source>
</evidence>
<dbReference type="Pfam" id="PF05493">
    <property type="entry name" value="ATP_synt_H"/>
    <property type="match status" value="1"/>
</dbReference>
<evidence type="ECO:0000256" key="3">
    <source>
        <dbReference type="ARBA" id="ARBA00022448"/>
    </source>
</evidence>
<evidence type="ECO:0000256" key="5">
    <source>
        <dbReference type="ARBA" id="ARBA00022781"/>
    </source>
</evidence>
<keyword evidence="8 9" id="KW-0472">Membrane</keyword>
<feature type="transmembrane region" description="Helical" evidence="9">
    <location>
        <begin position="37"/>
        <end position="56"/>
    </location>
</feature>
<dbReference type="Proteomes" id="UP001497512">
    <property type="component" value="Chromosome 13"/>
</dbReference>
<proteinExistence type="inferred from homology"/>
<keyword evidence="4 9" id="KW-0812">Transmembrane</keyword>
<evidence type="ECO:0008006" key="12">
    <source>
        <dbReference type="Google" id="ProtNLM"/>
    </source>
</evidence>
<keyword evidence="11" id="KW-1185">Reference proteome</keyword>
<gene>
    <name evidence="10" type="ORF">CSSPTR1EN2_LOCUS5661</name>
</gene>
<evidence type="ECO:0000256" key="2">
    <source>
        <dbReference type="ARBA" id="ARBA00008328"/>
    </source>
</evidence>
<reference evidence="10" key="1">
    <citation type="submission" date="2024-02" db="EMBL/GenBank/DDBJ databases">
        <authorList>
            <consortium name="ELIXIR-Norway"/>
            <consortium name="Elixir Norway"/>
        </authorList>
    </citation>
    <scope>NUCLEOTIDE SEQUENCE</scope>
</reference>
<keyword evidence="6 9" id="KW-1133">Transmembrane helix</keyword>
<evidence type="ECO:0000256" key="9">
    <source>
        <dbReference type="SAM" id="Phobius"/>
    </source>
</evidence>
<accession>A0ABP0TNF2</accession>
<keyword evidence="3" id="KW-0813">Transport</keyword>
<evidence type="ECO:0000256" key="4">
    <source>
        <dbReference type="ARBA" id="ARBA00022692"/>
    </source>
</evidence>
<evidence type="ECO:0000256" key="6">
    <source>
        <dbReference type="ARBA" id="ARBA00022989"/>
    </source>
</evidence>
<organism evidence="10 11">
    <name type="scientific">Sphagnum troendelagicum</name>
    <dbReference type="NCBI Taxonomy" id="128251"/>
    <lineage>
        <taxon>Eukaryota</taxon>
        <taxon>Viridiplantae</taxon>
        <taxon>Streptophyta</taxon>
        <taxon>Embryophyta</taxon>
        <taxon>Bryophyta</taxon>
        <taxon>Sphagnophytina</taxon>
        <taxon>Sphagnopsida</taxon>
        <taxon>Sphagnales</taxon>
        <taxon>Sphagnaceae</taxon>
        <taxon>Sphagnum</taxon>
    </lineage>
</organism>
<keyword evidence="7" id="KW-0406">Ion transport</keyword>
<protein>
    <recommendedName>
        <fullName evidence="12">ATP synthase F0 subunit 8</fullName>
    </recommendedName>
</protein>
<name>A0ABP0TNF2_9BRYO</name>
<sequence length="71" mass="8024">MGFLVISLYYLLTALVGSLLVRVCYNKGKSTNMLHITLVITAVISCWLMWAIVWLSQWKPLINPVLKAEGE</sequence>
<evidence type="ECO:0000313" key="11">
    <source>
        <dbReference type="Proteomes" id="UP001497512"/>
    </source>
</evidence>
<comment type="subcellular location">
    <subcellularLocation>
        <location evidence="1">Endomembrane system</location>
        <topology evidence="1">Multi-pass membrane protein</topology>
    </subcellularLocation>
</comment>
<comment type="similarity">
    <text evidence="2">Belongs to the V-ATPase e1/e2 subunit family.</text>
</comment>
<keyword evidence="5" id="KW-0375">Hydrogen ion transport</keyword>
<feature type="transmembrane region" description="Helical" evidence="9">
    <location>
        <begin position="6"/>
        <end position="25"/>
    </location>
</feature>
<evidence type="ECO:0000256" key="1">
    <source>
        <dbReference type="ARBA" id="ARBA00004127"/>
    </source>
</evidence>
<dbReference type="InterPro" id="IPR008389">
    <property type="entry name" value="ATPase_V0-cplx_e1/e2_su"/>
</dbReference>